<gene>
    <name evidence="2" type="ORF">IMSHALPRED_006227</name>
</gene>
<evidence type="ECO:0000313" key="2">
    <source>
        <dbReference type="EMBL" id="CAF9924541.1"/>
    </source>
</evidence>
<name>A0A8H3FH58_9LECA</name>
<dbReference type="AlphaFoldDB" id="A0A8H3FH58"/>
<dbReference type="OrthoDB" id="10489116at2759"/>
<feature type="compositionally biased region" description="Basic and acidic residues" evidence="1">
    <location>
        <begin position="96"/>
        <end position="108"/>
    </location>
</feature>
<protein>
    <submittedName>
        <fullName evidence="2">Uncharacterized protein</fullName>
    </submittedName>
</protein>
<evidence type="ECO:0000313" key="3">
    <source>
        <dbReference type="Proteomes" id="UP000664534"/>
    </source>
</evidence>
<feature type="compositionally biased region" description="Basic and acidic residues" evidence="1">
    <location>
        <begin position="136"/>
        <end position="148"/>
    </location>
</feature>
<accession>A0A8H3FH58</accession>
<keyword evidence="3" id="KW-1185">Reference proteome</keyword>
<proteinExistence type="predicted"/>
<dbReference type="EMBL" id="CAJPDT010000036">
    <property type="protein sequence ID" value="CAF9924541.1"/>
    <property type="molecule type" value="Genomic_DNA"/>
</dbReference>
<dbReference type="Proteomes" id="UP000664534">
    <property type="component" value="Unassembled WGS sequence"/>
</dbReference>
<evidence type="ECO:0000256" key="1">
    <source>
        <dbReference type="SAM" id="MobiDB-lite"/>
    </source>
</evidence>
<organism evidence="2 3">
    <name type="scientific">Imshaugia aleurites</name>
    <dbReference type="NCBI Taxonomy" id="172621"/>
    <lineage>
        <taxon>Eukaryota</taxon>
        <taxon>Fungi</taxon>
        <taxon>Dikarya</taxon>
        <taxon>Ascomycota</taxon>
        <taxon>Pezizomycotina</taxon>
        <taxon>Lecanoromycetes</taxon>
        <taxon>OSLEUM clade</taxon>
        <taxon>Lecanoromycetidae</taxon>
        <taxon>Lecanorales</taxon>
        <taxon>Lecanorineae</taxon>
        <taxon>Parmeliaceae</taxon>
        <taxon>Imshaugia</taxon>
    </lineage>
</organism>
<sequence>MDEQDPQVPGTQTGDQQMPDADQAGPSQEGTPMTGLGDRPPHVPTRRELALAAFKRGAELFAEEEERKEKSRNGASLSTFVGKPTSSAAPSQNPRKRTESFQKAEEPSKRRHVRQVHPSQAVGGPAIAAPVTVSDSRTEDPNATREENPSTSALAVPEAPALSTPTPFRWTDIRNPRKPLPCLVQVNNLRLIGSFAEDSEDWAFHVTFDAGRRRPPTMSMRFFSDGLDGPSCGQIDWSLSNFNENDGMVTKFKIHRVADSPEDEGKRRRHDLAACRTDEERARLICITIEAWPKSRSYLKKDSLQRNPNPGVKKLTSFLFQRRKSYRLRICVLAPDDSERFEELCLSCFTRYFQQREIQREIPDDQLYDADGVSFADHLKAQQKASSTGNRLNAVST</sequence>
<feature type="compositionally biased region" description="Polar residues" evidence="1">
    <location>
        <begin position="73"/>
        <end position="93"/>
    </location>
</feature>
<feature type="compositionally biased region" description="Basic and acidic residues" evidence="1">
    <location>
        <begin position="39"/>
        <end position="49"/>
    </location>
</feature>
<feature type="region of interest" description="Disordered" evidence="1">
    <location>
        <begin position="1"/>
        <end position="168"/>
    </location>
</feature>
<comment type="caution">
    <text evidence="2">The sequence shown here is derived from an EMBL/GenBank/DDBJ whole genome shotgun (WGS) entry which is preliminary data.</text>
</comment>
<reference evidence="2" key="1">
    <citation type="submission" date="2021-03" db="EMBL/GenBank/DDBJ databases">
        <authorList>
            <person name="Tagirdzhanova G."/>
        </authorList>
    </citation>
    <scope>NUCLEOTIDE SEQUENCE</scope>
</reference>